<dbReference type="NCBIfam" id="TIGR01275">
    <property type="entry name" value="ACC_deam_rel"/>
    <property type="match status" value="1"/>
</dbReference>
<dbReference type="EMBL" id="FQZL01000014">
    <property type="protein sequence ID" value="SHJ23793.1"/>
    <property type="molecule type" value="Genomic_DNA"/>
</dbReference>
<dbReference type="InterPro" id="IPR005966">
    <property type="entry name" value="D-Cys_desShydrase"/>
</dbReference>
<comment type="similarity">
    <text evidence="2">Belongs to the ACC deaminase/D-cysteine desulfhydrase family.</text>
</comment>
<dbReference type="InterPro" id="IPR027278">
    <property type="entry name" value="ACCD_DCysDesulf"/>
</dbReference>
<reference evidence="7 8" key="1">
    <citation type="submission" date="2016-11" db="EMBL/GenBank/DDBJ databases">
        <authorList>
            <person name="Jaros S."/>
            <person name="Januszkiewicz K."/>
            <person name="Wedrychowicz H."/>
        </authorList>
    </citation>
    <scope>NUCLEOTIDE SEQUENCE [LARGE SCALE GENOMIC DNA]</scope>
    <source>
        <strain evidence="7 8">DSM 17477</strain>
    </source>
</reference>
<dbReference type="InterPro" id="IPR036052">
    <property type="entry name" value="TrpB-like_PALP_sf"/>
</dbReference>
<keyword evidence="8" id="KW-1185">Reference proteome</keyword>
<evidence type="ECO:0000256" key="5">
    <source>
        <dbReference type="PIRSR" id="PIRSR006278-2"/>
    </source>
</evidence>
<feature type="active site" description="Nucleophile" evidence="4">
    <location>
        <position position="74"/>
    </location>
</feature>
<dbReference type="PIRSF" id="PIRSF006278">
    <property type="entry name" value="ACCD_DCysDesulf"/>
    <property type="match status" value="1"/>
</dbReference>
<dbReference type="PANTHER" id="PTHR43780">
    <property type="entry name" value="1-AMINOCYCLOPROPANE-1-CARBOXYLATE DEAMINASE-RELATED"/>
    <property type="match status" value="1"/>
</dbReference>
<dbReference type="GO" id="GO:1901605">
    <property type="term" value="P:alpha-amino acid metabolic process"/>
    <property type="evidence" value="ECO:0007669"/>
    <property type="project" value="UniProtKB-ARBA"/>
</dbReference>
<evidence type="ECO:0000256" key="2">
    <source>
        <dbReference type="ARBA" id="ARBA00008639"/>
    </source>
</evidence>
<dbReference type="PANTHER" id="PTHR43780:SF2">
    <property type="entry name" value="1-AMINOCYCLOPROPANE-1-CARBOXYLATE DEAMINASE-RELATED"/>
    <property type="match status" value="1"/>
</dbReference>
<evidence type="ECO:0000313" key="7">
    <source>
        <dbReference type="EMBL" id="SHJ23793.1"/>
    </source>
</evidence>
<dbReference type="STRING" id="1121476.SAMN02745751_02048"/>
<dbReference type="Pfam" id="PF00291">
    <property type="entry name" value="PALP"/>
    <property type="match status" value="1"/>
</dbReference>
<protein>
    <submittedName>
        <fullName evidence="7">D-cysteine desulfhydrase</fullName>
    </submittedName>
</protein>
<evidence type="ECO:0000256" key="3">
    <source>
        <dbReference type="ARBA" id="ARBA00022898"/>
    </source>
</evidence>
<dbReference type="RefSeq" id="WP_073049488.1">
    <property type="nucleotide sequence ID" value="NZ_FQZL01000014.1"/>
</dbReference>
<accession>A0A1M6HNT1</accession>
<dbReference type="Gene3D" id="3.40.50.1100">
    <property type="match status" value="2"/>
</dbReference>
<name>A0A1M6HNT1_9FIRM</name>
<feature type="domain" description="Tryptophan synthase beta chain-like PALP" evidence="6">
    <location>
        <begin position="12"/>
        <end position="314"/>
    </location>
</feature>
<organism evidence="7 8">
    <name type="scientific">Dethiosulfatibacter aminovorans DSM 17477</name>
    <dbReference type="NCBI Taxonomy" id="1121476"/>
    <lineage>
        <taxon>Bacteria</taxon>
        <taxon>Bacillati</taxon>
        <taxon>Bacillota</taxon>
        <taxon>Tissierellia</taxon>
        <taxon>Dethiosulfatibacter</taxon>
    </lineage>
</organism>
<proteinExistence type="inferred from homology"/>
<evidence type="ECO:0000256" key="1">
    <source>
        <dbReference type="ARBA" id="ARBA00001933"/>
    </source>
</evidence>
<keyword evidence="3 5" id="KW-0663">Pyridoxal phosphate</keyword>
<dbReference type="Proteomes" id="UP000184052">
    <property type="component" value="Unassembled WGS sequence"/>
</dbReference>
<evidence type="ECO:0000256" key="4">
    <source>
        <dbReference type="PIRSR" id="PIRSR006278-1"/>
    </source>
</evidence>
<comment type="cofactor">
    <cofactor evidence="1">
        <name>pyridoxal 5'-phosphate</name>
        <dbReference type="ChEBI" id="CHEBI:597326"/>
    </cofactor>
</comment>
<dbReference type="InterPro" id="IPR001926">
    <property type="entry name" value="TrpB-like_PALP"/>
</dbReference>
<sequence length="336" mass="37938">MNLPSRKLIANLPTRIEKLERFSQKFEGYNIYIKRDDQTGMEYSGNKVRKLEYTVMEALESGADYLITCGGIQSNHARATAAVAARLGLKSYLVLRDKGEKHLEGNCFLDRMLGAEIKFITAEEYSSSRMEIMAEIKKKLDEKGHKAYIIPEGASNGIGTFGYFNAMNEILEQEKEMEIKFDAVVTAVGSGGTYAGLFYANRIAGNDADVFGFNVCDDDEYFKNAVDKILKESFQYTDEPVDYSKDDIKIIDGYVGEGYALSRAEELDFILEFSKEEGIILDPVYTGKAMYGLYNEIKKGTFDRYENILFIHTGGLYGLFPKMEQFNFEIGEKATI</sequence>
<evidence type="ECO:0000259" key="6">
    <source>
        <dbReference type="Pfam" id="PF00291"/>
    </source>
</evidence>
<gene>
    <name evidence="7" type="ORF">SAMN02745751_02048</name>
</gene>
<feature type="modified residue" description="N6-(pyridoxal phosphate)lysine" evidence="5">
    <location>
        <position position="47"/>
    </location>
</feature>
<dbReference type="GO" id="GO:0019148">
    <property type="term" value="F:D-cysteine desulfhydrase activity"/>
    <property type="evidence" value="ECO:0007669"/>
    <property type="project" value="TreeGrafter"/>
</dbReference>
<dbReference type="SUPFAM" id="SSF53686">
    <property type="entry name" value="Tryptophan synthase beta subunit-like PLP-dependent enzymes"/>
    <property type="match status" value="1"/>
</dbReference>
<dbReference type="AlphaFoldDB" id="A0A1M6HNT1"/>
<evidence type="ECO:0000313" key="8">
    <source>
        <dbReference type="Proteomes" id="UP000184052"/>
    </source>
</evidence>